<feature type="region of interest" description="Disordered" evidence="15">
    <location>
        <begin position="221"/>
        <end position="257"/>
    </location>
</feature>
<evidence type="ECO:0000256" key="5">
    <source>
        <dbReference type="ARBA" id="ARBA00022767"/>
    </source>
</evidence>
<dbReference type="Gene3D" id="2.60.60.20">
    <property type="entry name" value="PLAT/LH2 domain"/>
    <property type="match status" value="1"/>
</dbReference>
<reference evidence="18 19" key="1">
    <citation type="submission" date="2013-09" db="EMBL/GenBank/DDBJ databases">
        <title>Corchorus capsularis genome sequencing.</title>
        <authorList>
            <person name="Alam M."/>
            <person name="Haque M.S."/>
            <person name="Islam M.S."/>
            <person name="Emdad E.M."/>
            <person name="Islam M.M."/>
            <person name="Ahmed B."/>
            <person name="Halim A."/>
            <person name="Hossen Q.M.M."/>
            <person name="Hossain M.Z."/>
            <person name="Ahmed R."/>
            <person name="Khan M.M."/>
            <person name="Islam R."/>
            <person name="Rashid M.M."/>
            <person name="Khan S.A."/>
            <person name="Rahman M.S."/>
            <person name="Alam M."/>
        </authorList>
    </citation>
    <scope>NUCLEOTIDE SEQUENCE [LARGE SCALE GENOMIC DNA]</scope>
    <source>
        <strain evidence="19">cv. CVL-1</strain>
        <tissue evidence="18">Whole seedling</tissue>
    </source>
</reference>
<evidence type="ECO:0000259" key="16">
    <source>
        <dbReference type="PROSITE" id="PS50095"/>
    </source>
</evidence>
<dbReference type="GO" id="GO:0034440">
    <property type="term" value="P:lipid oxidation"/>
    <property type="evidence" value="ECO:0007669"/>
    <property type="project" value="InterPro"/>
</dbReference>
<evidence type="ECO:0000256" key="3">
    <source>
        <dbReference type="ARBA" id="ARBA00022516"/>
    </source>
</evidence>
<keyword evidence="3 14" id="KW-0444">Lipid biosynthesis</keyword>
<evidence type="ECO:0000256" key="4">
    <source>
        <dbReference type="ARBA" id="ARBA00022723"/>
    </source>
</evidence>
<dbReference type="SUPFAM" id="SSF48484">
    <property type="entry name" value="Lipoxigenase"/>
    <property type="match status" value="1"/>
</dbReference>
<evidence type="ECO:0000256" key="12">
    <source>
        <dbReference type="PROSITE-ProRule" id="PRU00152"/>
    </source>
</evidence>
<dbReference type="EC" id="1.13.11.-" evidence="14"/>
<dbReference type="STRING" id="210143.A0A1R3GWU5"/>
<dbReference type="Pfam" id="PF00305">
    <property type="entry name" value="Lipoxygenase"/>
    <property type="match status" value="1"/>
</dbReference>
<feature type="compositionally biased region" description="Low complexity" evidence="15">
    <location>
        <begin position="244"/>
        <end position="257"/>
    </location>
</feature>
<name>A0A1R3GWU5_COCAP</name>
<keyword evidence="19" id="KW-1185">Reference proteome</keyword>
<evidence type="ECO:0000313" key="18">
    <source>
        <dbReference type="EMBL" id="OMO62559.1"/>
    </source>
</evidence>
<dbReference type="PROSITE" id="PS50095">
    <property type="entry name" value="PLAT"/>
    <property type="match status" value="1"/>
</dbReference>
<dbReference type="InterPro" id="IPR020833">
    <property type="entry name" value="LipOase_Fe_BS"/>
</dbReference>
<dbReference type="GO" id="GO:0099402">
    <property type="term" value="P:plant organ development"/>
    <property type="evidence" value="ECO:0007669"/>
    <property type="project" value="UniProtKB-ARBA"/>
</dbReference>
<dbReference type="Gene3D" id="1.20.245.10">
    <property type="entry name" value="Lipoxygenase-1, Domain 5"/>
    <property type="match status" value="1"/>
</dbReference>
<dbReference type="InterPro" id="IPR020834">
    <property type="entry name" value="LipOase_CS"/>
</dbReference>
<comment type="caution">
    <text evidence="18">The sequence shown here is derived from an EMBL/GenBank/DDBJ whole genome shotgun (WGS) entry which is preliminary data.</text>
</comment>
<keyword evidence="8 13" id="KW-0560">Oxidoreductase</keyword>
<evidence type="ECO:0000256" key="7">
    <source>
        <dbReference type="ARBA" id="ARBA00022964"/>
    </source>
</evidence>
<sequence length="870" mass="97928">MILGGVINAAGNVVNGITGGGKNKSQKIKGNVVLMKKNLLDFNALASSAIDNVFELLGQEVTLQLISADTPDSANGNGGKLGKAAPLEKWNLTLTSPLASDSTYGVSFEWDEQFGTPGAIIVRNKHSAEFYLKSITLEDVPRAGRIHFVCNSWVYPDYQYKKPRIFFTNKTYLPHEMPATLIKHRQEELEVLRGDGKTQLKTGDRVYDYATYNDLGNPDLSSSLARPVLGGSTEHPYPRRGRTSRPPTRSDPSSESRLYIPGTFSTYVPRDEQFGHLKTSDFIAYNLKVLVQNIIPAFEAFVNLTPNEFDSFKQVDDLYLNGIQLPTDALNKLTSNVPLPMLKEIFRTDGQQLLKFPVPKVIEDRSKPTAWRTDEEFAREMLAGLNPLVIRLLKDFPPTSKLDPEVYGNQNSTITKEDIEYNLDGLIVEEALSSNKLFILDHHDTMMPFLRRINNTSAKTHASRTLLFLRGDGTLKPVAIELSVPHPDGDKFGAVSKVYTPAEHGIDGSIWQFAKAFVAVNDEGHHQLVSHWLNTHAVLEPFVIATNRQLSVVHPIYKLLHPHYRDTMTINAMARELLINAGGVIEMTFSTGKYSMELSSEVYKSWNFLEQALPNDLKKRGIAIDDENSEHGLRLLIKDYPFAVDGLKIWFAIEKWVRDYCSFYYKSDEMVQQDPELQAWWKELKEVGHGDLKDQPWWPKMQTREELIESCTIIIWIASALHASVNFGQYTYAGYGPNRPTISRRLMPEKGSPEYAEIEKNPEKAFFRTMASQLQTLIGISVVEVLSKHASDEVYLGQRDSPDWMTDSTPLAALEDFQKRLVDIEQEIIKMNNDKTLRNRVGPVNVPYTLLHPNGDVGLAGKGIPNSISI</sequence>
<evidence type="ECO:0000256" key="15">
    <source>
        <dbReference type="SAM" id="MobiDB-lite"/>
    </source>
</evidence>
<dbReference type="InterPro" id="IPR000907">
    <property type="entry name" value="LipOase"/>
</dbReference>
<feature type="domain" description="Lipoxygenase" evidence="17">
    <location>
        <begin position="171"/>
        <end position="870"/>
    </location>
</feature>
<keyword evidence="7 13" id="KW-0223">Dioxygenase</keyword>
<dbReference type="GO" id="GO:0046872">
    <property type="term" value="F:metal ion binding"/>
    <property type="evidence" value="ECO:0007669"/>
    <property type="project" value="UniProtKB-UniRule"/>
</dbReference>
<keyword evidence="9 13" id="KW-0408">Iron</keyword>
<dbReference type="PANTHER" id="PTHR11771">
    <property type="entry name" value="LIPOXYGENASE"/>
    <property type="match status" value="1"/>
</dbReference>
<dbReference type="Gene3D" id="3.10.450.60">
    <property type="match status" value="1"/>
</dbReference>
<keyword evidence="5 14" id="KW-0925">Oxylipin biosynthesis</keyword>
<dbReference type="SMART" id="SM00308">
    <property type="entry name" value="LH2"/>
    <property type="match status" value="1"/>
</dbReference>
<evidence type="ECO:0000256" key="1">
    <source>
        <dbReference type="ARBA" id="ARBA00001962"/>
    </source>
</evidence>
<dbReference type="PROSITE" id="PS00081">
    <property type="entry name" value="LIPOXYGENASE_2"/>
    <property type="match status" value="1"/>
</dbReference>
<dbReference type="FunFam" id="4.10.372.10:FF:000001">
    <property type="entry name" value="Lipoxygenase"/>
    <property type="match status" value="1"/>
</dbReference>
<dbReference type="GO" id="GO:0016702">
    <property type="term" value="F:oxidoreductase activity, acting on single donors with incorporation of molecular oxygen, incorporation of two atoms of oxygen"/>
    <property type="evidence" value="ECO:0007669"/>
    <property type="project" value="InterPro"/>
</dbReference>
<dbReference type="InterPro" id="IPR042057">
    <property type="entry name" value="Lipoxy_PLAT/LH2"/>
</dbReference>
<evidence type="ECO:0000256" key="6">
    <source>
        <dbReference type="ARBA" id="ARBA00022832"/>
    </source>
</evidence>
<evidence type="ECO:0000256" key="13">
    <source>
        <dbReference type="RuleBase" id="RU003974"/>
    </source>
</evidence>
<dbReference type="FunFam" id="3.10.450.60:FF:000002">
    <property type="entry name" value="Lipoxygenase"/>
    <property type="match status" value="1"/>
</dbReference>
<dbReference type="OMA" id="FEWDDEM"/>
<keyword evidence="4 13" id="KW-0479">Metal-binding</keyword>
<comment type="caution">
    <text evidence="12">Lacks conserved residue(s) required for the propagation of feature annotation.</text>
</comment>
<dbReference type="UniPathway" id="UPA00382"/>
<dbReference type="PROSITE" id="PS51393">
    <property type="entry name" value="LIPOXYGENASE_3"/>
    <property type="match status" value="1"/>
</dbReference>
<dbReference type="SUPFAM" id="SSF49723">
    <property type="entry name" value="Lipase/lipooxygenase domain (PLAT/LH2 domain)"/>
    <property type="match status" value="1"/>
</dbReference>
<dbReference type="Pfam" id="PF01477">
    <property type="entry name" value="PLAT"/>
    <property type="match status" value="1"/>
</dbReference>
<evidence type="ECO:0000256" key="2">
    <source>
        <dbReference type="ARBA" id="ARBA00009419"/>
    </source>
</evidence>
<proteinExistence type="inferred from homology"/>
<gene>
    <name evidence="18" type="ORF">CCACVL1_22751</name>
</gene>
<comment type="function">
    <text evidence="14">Plant lipoxygenase may be involved in a number of diverse aspects of plant physiology including growth and development, pest resistance, and senescence or responses to wounding.</text>
</comment>
<evidence type="ECO:0000256" key="10">
    <source>
        <dbReference type="ARBA" id="ARBA00023098"/>
    </source>
</evidence>
<dbReference type="InterPro" id="IPR013819">
    <property type="entry name" value="LipOase_C"/>
</dbReference>
<dbReference type="Proteomes" id="UP000188268">
    <property type="component" value="Unassembled WGS sequence"/>
</dbReference>
<dbReference type="FunFam" id="1.20.245.10:FF:000002">
    <property type="entry name" value="Lipoxygenase"/>
    <property type="match status" value="1"/>
</dbReference>
<feature type="domain" description="PLAT" evidence="16">
    <location>
        <begin position="40"/>
        <end position="168"/>
    </location>
</feature>
<dbReference type="InterPro" id="IPR036392">
    <property type="entry name" value="PLAT/LH2_dom_sf"/>
</dbReference>
<protein>
    <recommendedName>
        <fullName evidence="14">Lipoxygenase</fullName>
        <ecNumber evidence="14">1.13.11.-</ecNumber>
    </recommendedName>
</protein>
<organism evidence="18 19">
    <name type="scientific">Corchorus capsularis</name>
    <name type="common">Jute</name>
    <dbReference type="NCBI Taxonomy" id="210143"/>
    <lineage>
        <taxon>Eukaryota</taxon>
        <taxon>Viridiplantae</taxon>
        <taxon>Streptophyta</taxon>
        <taxon>Embryophyta</taxon>
        <taxon>Tracheophyta</taxon>
        <taxon>Spermatophyta</taxon>
        <taxon>Magnoliopsida</taxon>
        <taxon>eudicotyledons</taxon>
        <taxon>Gunneridae</taxon>
        <taxon>Pentapetalae</taxon>
        <taxon>rosids</taxon>
        <taxon>malvids</taxon>
        <taxon>Malvales</taxon>
        <taxon>Malvaceae</taxon>
        <taxon>Grewioideae</taxon>
        <taxon>Apeibeae</taxon>
        <taxon>Corchorus</taxon>
    </lineage>
</organism>
<comment type="similarity">
    <text evidence="2 13">Belongs to the lipoxygenase family.</text>
</comment>
<dbReference type="EMBL" id="AWWV01013226">
    <property type="protein sequence ID" value="OMO62559.1"/>
    <property type="molecule type" value="Genomic_DNA"/>
</dbReference>
<evidence type="ECO:0000256" key="14">
    <source>
        <dbReference type="RuleBase" id="RU003975"/>
    </source>
</evidence>
<keyword evidence="11 14" id="KW-0275">Fatty acid biosynthesis</keyword>
<evidence type="ECO:0000256" key="9">
    <source>
        <dbReference type="ARBA" id="ARBA00023004"/>
    </source>
</evidence>
<dbReference type="InterPro" id="IPR001024">
    <property type="entry name" value="PLAT/LH2_dom"/>
</dbReference>
<keyword evidence="6" id="KW-0276">Fatty acid metabolism</keyword>
<dbReference type="OrthoDB" id="407298at2759"/>
<evidence type="ECO:0000259" key="17">
    <source>
        <dbReference type="PROSITE" id="PS51393"/>
    </source>
</evidence>
<dbReference type="PROSITE" id="PS00711">
    <property type="entry name" value="LIPOXYGENASE_1"/>
    <property type="match status" value="1"/>
</dbReference>
<dbReference type="InterPro" id="IPR001246">
    <property type="entry name" value="LipOase_plant"/>
</dbReference>
<dbReference type="GO" id="GO:0031408">
    <property type="term" value="P:oxylipin biosynthetic process"/>
    <property type="evidence" value="ECO:0007669"/>
    <property type="project" value="UniProtKB-UniRule"/>
</dbReference>
<comment type="pathway">
    <text evidence="14">Lipid metabolism; oxylipin biosynthesis.</text>
</comment>
<dbReference type="InterPro" id="IPR036226">
    <property type="entry name" value="LipOase_C_sf"/>
</dbReference>
<dbReference type="InterPro" id="IPR027433">
    <property type="entry name" value="Lipoxygenase_dom_3"/>
</dbReference>
<dbReference type="Gene3D" id="4.10.372.10">
    <property type="entry name" value="Lipoxygenase-1, Domain 3"/>
    <property type="match status" value="1"/>
</dbReference>
<dbReference type="GO" id="GO:0006633">
    <property type="term" value="P:fatty acid biosynthetic process"/>
    <property type="evidence" value="ECO:0007669"/>
    <property type="project" value="UniProtKB-KW"/>
</dbReference>
<dbReference type="CDD" id="cd01751">
    <property type="entry name" value="PLAT_LH2"/>
    <property type="match status" value="1"/>
</dbReference>
<dbReference type="AlphaFoldDB" id="A0A1R3GWU5"/>
<dbReference type="PRINTS" id="PR00087">
    <property type="entry name" value="LIPOXYGENASE"/>
</dbReference>
<dbReference type="Gramene" id="OMO62559">
    <property type="protein sequence ID" value="OMO62559"/>
    <property type="gene ID" value="CCACVL1_22751"/>
</dbReference>
<accession>A0A1R3GWU5</accession>
<evidence type="ECO:0000256" key="8">
    <source>
        <dbReference type="ARBA" id="ARBA00023002"/>
    </source>
</evidence>
<evidence type="ECO:0000256" key="11">
    <source>
        <dbReference type="ARBA" id="ARBA00023160"/>
    </source>
</evidence>
<evidence type="ECO:0000313" key="19">
    <source>
        <dbReference type="Proteomes" id="UP000188268"/>
    </source>
</evidence>
<comment type="cofactor">
    <cofactor evidence="1 13">
        <name>Fe cation</name>
        <dbReference type="ChEBI" id="CHEBI:24875"/>
    </cofactor>
</comment>
<keyword evidence="10" id="KW-0443">Lipid metabolism</keyword>
<dbReference type="PRINTS" id="PR00468">
    <property type="entry name" value="PLTLPOXGNASE"/>
</dbReference>
<dbReference type="Gene3D" id="4.10.375.10">
    <property type="entry name" value="Lipoxygenase-1, Domain 2"/>
    <property type="match status" value="1"/>
</dbReference>